<dbReference type="SUPFAM" id="SSF53146">
    <property type="entry name" value="Nitrogenase accessory factor-like"/>
    <property type="match status" value="1"/>
</dbReference>
<dbReference type="PANTHER" id="PTHR42983">
    <property type="entry name" value="DINITROGENASE IRON-MOLYBDENUM COFACTOR PROTEIN-RELATED"/>
    <property type="match status" value="1"/>
</dbReference>
<dbReference type="Pfam" id="PF02579">
    <property type="entry name" value="Nitro_FeMo-Co"/>
    <property type="match status" value="1"/>
</dbReference>
<dbReference type="InterPro" id="IPR033913">
    <property type="entry name" value="MTH1175_dom"/>
</dbReference>
<accession>A0A1E8F157</accession>
<dbReference type="RefSeq" id="WP_070109323.1">
    <property type="nucleotide sequence ID" value="NZ_LZFO01000004.1"/>
</dbReference>
<evidence type="ECO:0000313" key="3">
    <source>
        <dbReference type="Proteomes" id="UP000175744"/>
    </source>
</evidence>
<dbReference type="InterPro" id="IPR036105">
    <property type="entry name" value="DiNase_FeMo-co_biosyn_sf"/>
</dbReference>
<evidence type="ECO:0000313" key="2">
    <source>
        <dbReference type="EMBL" id="OFI07160.1"/>
    </source>
</evidence>
<name>A0A1E8F157_9CLOT</name>
<protein>
    <submittedName>
        <fullName evidence="2">Dinitrogenase iron-molybdenum cofactor</fullName>
    </submittedName>
</protein>
<proteinExistence type="predicted"/>
<dbReference type="STRING" id="1121290.CLAOCE_03510"/>
<dbReference type="PANTHER" id="PTHR42983:SF1">
    <property type="entry name" value="IRON-MOLYBDENUM PROTEIN"/>
    <property type="match status" value="1"/>
</dbReference>
<dbReference type="Proteomes" id="UP000175744">
    <property type="component" value="Unassembled WGS sequence"/>
</dbReference>
<dbReference type="AlphaFoldDB" id="A0A1E8F157"/>
<comment type="caution">
    <text evidence="2">The sequence shown here is derived from an EMBL/GenBank/DDBJ whole genome shotgun (WGS) entry which is preliminary data.</text>
</comment>
<reference evidence="2 3" key="1">
    <citation type="submission" date="2016-06" db="EMBL/GenBank/DDBJ databases">
        <title>Genome sequence of Clostridium acetireducens DSM 10703.</title>
        <authorList>
            <person name="Poehlein A."/>
            <person name="Fluechter S."/>
            <person name="Duerre P."/>
            <person name="Daniel R."/>
        </authorList>
    </citation>
    <scope>NUCLEOTIDE SEQUENCE [LARGE SCALE GENOMIC DNA]</scope>
    <source>
        <strain evidence="2 3">DSM 10703</strain>
    </source>
</reference>
<dbReference type="Gene3D" id="3.30.420.130">
    <property type="entry name" value="Dinitrogenase iron-molybdenum cofactor biosynthesis domain"/>
    <property type="match status" value="1"/>
</dbReference>
<dbReference type="EMBL" id="LZFO01000004">
    <property type="protein sequence ID" value="OFI07160.1"/>
    <property type="molecule type" value="Genomic_DNA"/>
</dbReference>
<dbReference type="CDD" id="cd00851">
    <property type="entry name" value="MTH1175"/>
    <property type="match status" value="1"/>
</dbReference>
<dbReference type="InterPro" id="IPR003731">
    <property type="entry name" value="Di-Nase_FeMo-co_biosynth"/>
</dbReference>
<evidence type="ECO:0000259" key="1">
    <source>
        <dbReference type="Pfam" id="PF02579"/>
    </source>
</evidence>
<organism evidence="2 3">
    <name type="scientific">Clostridium acetireducens DSM 10703</name>
    <dbReference type="NCBI Taxonomy" id="1121290"/>
    <lineage>
        <taxon>Bacteria</taxon>
        <taxon>Bacillati</taxon>
        <taxon>Bacillota</taxon>
        <taxon>Clostridia</taxon>
        <taxon>Eubacteriales</taxon>
        <taxon>Clostridiaceae</taxon>
        <taxon>Clostridium</taxon>
    </lineage>
</organism>
<feature type="domain" description="Dinitrogenase iron-molybdenum cofactor biosynthesis" evidence="1">
    <location>
        <begin position="15"/>
        <end position="102"/>
    </location>
</feature>
<gene>
    <name evidence="2" type="ORF">CLOACE_03510</name>
</gene>
<dbReference type="OrthoDB" id="9807451at2"/>
<keyword evidence="3" id="KW-1185">Reference proteome</keyword>
<sequence>MKIVISAEGKNNTDLLDARFGRCPYFQIYDTETKEFKCVENKGAVSSGGAGIVASEQVIDENIDVVITGNLGPNAYRLLKGSEIKMFKSNKATIKDVLKCYEKGELEEIIQSGPEHGGIRK</sequence>